<comment type="caution">
    <text evidence="1">The sequence shown here is derived from an EMBL/GenBank/DDBJ whole genome shotgun (WGS) entry which is preliminary data.</text>
</comment>
<proteinExistence type="predicted"/>
<dbReference type="EMBL" id="JABSTR010001132">
    <property type="protein sequence ID" value="KAH9383470.1"/>
    <property type="molecule type" value="Genomic_DNA"/>
</dbReference>
<sequence length="169" mass="18751">MHPERNVGRRKARGACLLRLISNKNQRVSFVDASLNEEREAFTVVVVDNEGTVANAASVRTDRPEVAEQAALALVDRSRPFVYSDSKSAVRAFEKGSVAKVALRIMKTCEIFQHYLCWFPAHLGVIEGAPLNLNESAHAAARDLTLRSVPRHGVTVLPENRDPLPHTMR</sequence>
<evidence type="ECO:0000313" key="2">
    <source>
        <dbReference type="Proteomes" id="UP000821853"/>
    </source>
</evidence>
<reference evidence="1 2" key="1">
    <citation type="journal article" date="2020" name="Cell">
        <title>Large-Scale Comparative Analyses of Tick Genomes Elucidate Their Genetic Diversity and Vector Capacities.</title>
        <authorList>
            <consortium name="Tick Genome and Microbiome Consortium (TIGMIC)"/>
            <person name="Jia N."/>
            <person name="Wang J."/>
            <person name="Shi W."/>
            <person name="Du L."/>
            <person name="Sun Y."/>
            <person name="Zhan W."/>
            <person name="Jiang J.F."/>
            <person name="Wang Q."/>
            <person name="Zhang B."/>
            <person name="Ji P."/>
            <person name="Bell-Sakyi L."/>
            <person name="Cui X.M."/>
            <person name="Yuan T.T."/>
            <person name="Jiang B.G."/>
            <person name="Yang W.F."/>
            <person name="Lam T.T."/>
            <person name="Chang Q.C."/>
            <person name="Ding S.J."/>
            <person name="Wang X.J."/>
            <person name="Zhu J.G."/>
            <person name="Ruan X.D."/>
            <person name="Zhao L."/>
            <person name="Wei J.T."/>
            <person name="Ye R.Z."/>
            <person name="Que T.C."/>
            <person name="Du C.H."/>
            <person name="Zhou Y.H."/>
            <person name="Cheng J.X."/>
            <person name="Dai P.F."/>
            <person name="Guo W.B."/>
            <person name="Han X.H."/>
            <person name="Huang E.J."/>
            <person name="Li L.F."/>
            <person name="Wei W."/>
            <person name="Gao Y.C."/>
            <person name="Liu J.Z."/>
            <person name="Shao H.Z."/>
            <person name="Wang X."/>
            <person name="Wang C.C."/>
            <person name="Yang T.C."/>
            <person name="Huo Q.B."/>
            <person name="Li W."/>
            <person name="Chen H.Y."/>
            <person name="Chen S.E."/>
            <person name="Zhou L.G."/>
            <person name="Ni X.B."/>
            <person name="Tian J.H."/>
            <person name="Sheng Y."/>
            <person name="Liu T."/>
            <person name="Pan Y.S."/>
            <person name="Xia L.Y."/>
            <person name="Li J."/>
            <person name="Zhao F."/>
            <person name="Cao W.C."/>
        </authorList>
    </citation>
    <scope>NUCLEOTIDE SEQUENCE [LARGE SCALE GENOMIC DNA]</scope>
    <source>
        <strain evidence="1">HaeL-2018</strain>
    </source>
</reference>
<dbReference type="OrthoDB" id="10532796at2759"/>
<gene>
    <name evidence="1" type="ORF">HPB48_024979</name>
</gene>
<dbReference type="Proteomes" id="UP000821853">
    <property type="component" value="Unassembled WGS sequence"/>
</dbReference>
<name>A0A9J6H6U2_HAELO</name>
<organism evidence="1 2">
    <name type="scientific">Haemaphysalis longicornis</name>
    <name type="common">Bush tick</name>
    <dbReference type="NCBI Taxonomy" id="44386"/>
    <lineage>
        <taxon>Eukaryota</taxon>
        <taxon>Metazoa</taxon>
        <taxon>Ecdysozoa</taxon>
        <taxon>Arthropoda</taxon>
        <taxon>Chelicerata</taxon>
        <taxon>Arachnida</taxon>
        <taxon>Acari</taxon>
        <taxon>Parasitiformes</taxon>
        <taxon>Ixodida</taxon>
        <taxon>Ixodoidea</taxon>
        <taxon>Ixodidae</taxon>
        <taxon>Haemaphysalinae</taxon>
        <taxon>Haemaphysalis</taxon>
    </lineage>
</organism>
<dbReference type="OMA" id="QDIRHAE"/>
<accession>A0A9J6H6U2</accession>
<protein>
    <submittedName>
        <fullName evidence="1">Uncharacterized protein</fullName>
    </submittedName>
</protein>
<evidence type="ECO:0000313" key="1">
    <source>
        <dbReference type="EMBL" id="KAH9383470.1"/>
    </source>
</evidence>
<dbReference type="AlphaFoldDB" id="A0A9J6H6U2"/>
<keyword evidence="2" id="KW-1185">Reference proteome</keyword>
<dbReference type="VEuPathDB" id="VectorBase:HLOH_063942"/>